<accession>A0ACB7FNK8</accession>
<name>A0ACB7FNK8_9ASCO</name>
<proteinExistence type="predicted"/>
<protein>
    <submittedName>
        <fullName evidence="1">PIKA</fullName>
    </submittedName>
</protein>
<gene>
    <name evidence="1" type="primary">PIKA</name>
    <name evidence="1" type="ORF">GWM34_02310</name>
</gene>
<dbReference type="EMBL" id="JAENJO010000005">
    <property type="protein sequence ID" value="KAG8202679.1"/>
    <property type="molecule type" value="Genomic_DNA"/>
</dbReference>
<evidence type="ECO:0000313" key="2">
    <source>
        <dbReference type="Proteomes" id="UP000742417"/>
    </source>
</evidence>
<keyword evidence="2" id="KW-1185">Reference proteome</keyword>
<evidence type="ECO:0000313" key="1">
    <source>
        <dbReference type="EMBL" id="KAG8202679.1"/>
    </source>
</evidence>
<dbReference type="Proteomes" id="UP000742417">
    <property type="component" value="Unassembled WGS sequence"/>
</dbReference>
<sequence>MPVAPHELRDTIKSRDLGLFQCIDLLKQHNDNIGVHHQLVQKLYSYSYDELEFFIPQFIQLLVNFETDSMALEDFLLHYCNQFPHFSLIVFWYLQAFLFELRNEPESYSFQTVRKFINKLQNILFNVETSFHIRGPEFRENMQPALILCGSVASAFSSPLVNEYALPIVRSQGKQQKSFVFKLASFQKSLTRNLTMKNQRLSADAITPVISDDDSKVSNRIQESQRLKTKYSKKKISAALQLDDSENYTTDEEELGYVQTLSRPKIREMKYTEVEENLKINTIIRSKKNRSKTTVNSTSFFSDTDQSALMEEYNRSAQSLPELVRTRSRLDLYSSESEAALGTSRNSAELIISKKKFMGSEVKTRPYKELLKILQVNYSKKETSFIMSLQNISLRLSLVPKVARLSALRAELSIINESILPSEIDIPQLLPVTSNKNKKFHKILKLNINEACVLNSAERVPYLLLIEYLSDEIDFNPFSDQNQKIINDCVRKPEVKPNDQISGDDDTSVVSLIQEEMFLDNNASESYNEDGDLGEISLLHLRSSSRDWAKSTPGSPVARLSQEDEKFYGNVSSTTGGTIESLVLADQMRIASLMLQQLESSGQSNTQQFVSIRNRIIESMISLQDQFDFIDYETLKELKTDEQDAGKRKLENDFKLAEDWNEKKHRIRKSSIYGHLENWDLCSVIVKNGDDLPQEAFACQLISLISNIWKKHKVDFWTKRMKILITSANAGLVETITNAMFIHSIKKSLTELSIENGENAKGRIFTLKDYFQKLYGLVDSLKYVKAQENFAISLASYSIICYVLQIKDRHNGNIMLDHEGHIIHIDFGFLLSNSPGSVGFEAAPFKLTSEYVEVLGGLESKAYLKFVDTCKNCFKALRKEWEQIVSIVELMQKGSSLPCFNNGDNTSVLLQQRLQLHLSDEEIDSFIELWGSVDNSFKNYFEYLSILESQWHDKKSSNLNPISSTRTTSELNYIELCSSIYNQSRKHPRSVQGNKAKFRLYKNVSKKLNRKPRRLKNGFKLSSIAGPKVQYELSLNNLYNLLLRTRKQEEEEAFIFPTVSTEEFALEQITFEVSDQMDDDKDSEDNILIKGEEIKKSKKKRQRLDNSTKEFLEKVFEKNKQPNRRERELIAEKHGVSLSQIRVWFTNKRMRKKEPKLKAKSSSNST</sequence>
<organism evidence="1 2">
    <name type="scientific">Candida africana</name>
    <dbReference type="NCBI Taxonomy" id="241526"/>
    <lineage>
        <taxon>Eukaryota</taxon>
        <taxon>Fungi</taxon>
        <taxon>Dikarya</taxon>
        <taxon>Ascomycota</taxon>
        <taxon>Saccharomycotina</taxon>
        <taxon>Pichiomycetes</taxon>
        <taxon>Debaryomycetaceae</taxon>
        <taxon>Candida/Lodderomyces clade</taxon>
        <taxon>Candida</taxon>
    </lineage>
</organism>
<comment type="caution">
    <text evidence="1">The sequence shown here is derived from an EMBL/GenBank/DDBJ whole genome shotgun (WGS) entry which is preliminary data.</text>
</comment>
<reference evidence="1" key="1">
    <citation type="submission" date="2020-12" db="EMBL/GenBank/DDBJ databases">
        <title>Draft Genome of Candida africana.</title>
        <authorList>
            <person name="Ayanbimpe G.M."/>
            <person name="Enweani I.B."/>
            <person name="Aguiyi J.C."/>
            <person name="Nnadi U.P."/>
            <person name="Izam Y."/>
            <person name="Ubani A."/>
            <person name="Ngene A.C."/>
        </authorList>
    </citation>
    <scope>NUCLEOTIDE SEQUENCE</scope>
    <source>
        <strain evidence="1">CEC4854</strain>
    </source>
</reference>
<feature type="non-terminal residue" evidence="1">
    <location>
        <position position="1"/>
    </location>
</feature>